<dbReference type="AlphaFoldDB" id="A0A562V4N2"/>
<protein>
    <submittedName>
        <fullName evidence="1">Uncharacterized protein</fullName>
    </submittedName>
</protein>
<organism evidence="1 2">
    <name type="scientific">Stackebrandtia albiflava</name>
    <dbReference type="NCBI Taxonomy" id="406432"/>
    <lineage>
        <taxon>Bacteria</taxon>
        <taxon>Bacillati</taxon>
        <taxon>Actinomycetota</taxon>
        <taxon>Actinomycetes</taxon>
        <taxon>Glycomycetales</taxon>
        <taxon>Glycomycetaceae</taxon>
        <taxon>Stackebrandtia</taxon>
    </lineage>
</organism>
<dbReference type="EMBL" id="VLLL01000006">
    <property type="protein sequence ID" value="TWJ12846.1"/>
    <property type="molecule type" value="Genomic_DNA"/>
</dbReference>
<name>A0A562V4N2_9ACTN</name>
<reference evidence="1 2" key="1">
    <citation type="journal article" date="2013" name="Stand. Genomic Sci.">
        <title>Genomic Encyclopedia of Type Strains, Phase I: The one thousand microbial genomes (KMG-I) project.</title>
        <authorList>
            <person name="Kyrpides N.C."/>
            <person name="Woyke T."/>
            <person name="Eisen J.A."/>
            <person name="Garrity G."/>
            <person name="Lilburn T.G."/>
            <person name="Beck B.J."/>
            <person name="Whitman W.B."/>
            <person name="Hugenholtz P."/>
            <person name="Klenk H.P."/>
        </authorList>
    </citation>
    <scope>NUCLEOTIDE SEQUENCE [LARGE SCALE GENOMIC DNA]</scope>
    <source>
        <strain evidence="1 2">DSM 45044</strain>
    </source>
</reference>
<sequence length="138" mass="14705">MNPPIPSLPPSVPAVRLRPLASTAAVAITAPRAPAPPDPLRSAAHRLACRCAAALTGDRAVETLRGDATRGGFAQLRRTREAITGLCRPARIEPSRGGGSGHRWEAVWMLRTPARDRAVSLTLDHDGNAWRLTGCHLV</sequence>
<dbReference type="RefSeq" id="WP_147140271.1">
    <property type="nucleotide sequence ID" value="NZ_BAABIJ010000002.1"/>
</dbReference>
<proteinExistence type="predicted"/>
<evidence type="ECO:0000313" key="1">
    <source>
        <dbReference type="EMBL" id="TWJ12846.1"/>
    </source>
</evidence>
<dbReference type="Pfam" id="PF20060">
    <property type="entry name" value="DUF6459"/>
    <property type="match status" value="1"/>
</dbReference>
<gene>
    <name evidence="1" type="ORF">LX16_3612</name>
</gene>
<dbReference type="Proteomes" id="UP000321617">
    <property type="component" value="Unassembled WGS sequence"/>
</dbReference>
<dbReference type="InterPro" id="IPR045596">
    <property type="entry name" value="DUF6459"/>
</dbReference>
<keyword evidence="2" id="KW-1185">Reference proteome</keyword>
<evidence type="ECO:0000313" key="2">
    <source>
        <dbReference type="Proteomes" id="UP000321617"/>
    </source>
</evidence>
<comment type="caution">
    <text evidence="1">The sequence shown here is derived from an EMBL/GenBank/DDBJ whole genome shotgun (WGS) entry which is preliminary data.</text>
</comment>
<accession>A0A562V4N2</accession>